<comment type="caution">
    <text evidence="2">The sequence shown here is derived from an EMBL/GenBank/DDBJ whole genome shotgun (WGS) entry which is preliminary data.</text>
</comment>
<proteinExistence type="predicted"/>
<evidence type="ECO:0000313" key="3">
    <source>
        <dbReference type="Proteomes" id="UP000249417"/>
    </source>
</evidence>
<dbReference type="Proteomes" id="UP000249417">
    <property type="component" value="Unassembled WGS sequence"/>
</dbReference>
<gene>
    <name evidence="2" type="ORF">DI551_03615</name>
</gene>
<protein>
    <recommendedName>
        <fullName evidence="1">EF-hand domain-containing protein</fullName>
    </recommendedName>
</protein>
<name>A0A2W5PRB5_9BACT</name>
<dbReference type="InterPro" id="IPR002048">
    <property type="entry name" value="EF_hand_dom"/>
</dbReference>
<feature type="domain" description="EF-hand" evidence="1">
    <location>
        <begin position="52"/>
        <end position="80"/>
    </location>
</feature>
<dbReference type="InterPro" id="IPR018247">
    <property type="entry name" value="EF_Hand_1_Ca_BS"/>
</dbReference>
<evidence type="ECO:0000313" key="2">
    <source>
        <dbReference type="EMBL" id="PZQ47227.1"/>
    </source>
</evidence>
<dbReference type="PROSITE" id="PS00018">
    <property type="entry name" value="EF_HAND_1"/>
    <property type="match status" value="1"/>
</dbReference>
<sequence>MKRFLVLPVLVLSACGGNTEMGGNRPRVSYQDIQPAAGMTYEEYRNHDMGEGDSGVAQKRFIMLDRNNNGRLSTQELGGD</sequence>
<dbReference type="PROSITE" id="PS50222">
    <property type="entry name" value="EF_HAND_2"/>
    <property type="match status" value="1"/>
</dbReference>
<dbReference type="EMBL" id="QFQB01000015">
    <property type="protein sequence ID" value="PZQ47227.1"/>
    <property type="molecule type" value="Genomic_DNA"/>
</dbReference>
<dbReference type="PROSITE" id="PS51257">
    <property type="entry name" value="PROKAR_LIPOPROTEIN"/>
    <property type="match status" value="1"/>
</dbReference>
<organism evidence="2 3">
    <name type="scientific">Micavibrio aeruginosavorus</name>
    <dbReference type="NCBI Taxonomy" id="349221"/>
    <lineage>
        <taxon>Bacteria</taxon>
        <taxon>Pseudomonadati</taxon>
        <taxon>Bdellovibrionota</taxon>
        <taxon>Bdellovibrionia</taxon>
        <taxon>Bdellovibrionales</taxon>
        <taxon>Pseudobdellovibrionaceae</taxon>
        <taxon>Micavibrio</taxon>
    </lineage>
</organism>
<accession>A0A2W5PRB5</accession>
<reference evidence="2 3" key="1">
    <citation type="submission" date="2017-08" db="EMBL/GenBank/DDBJ databases">
        <title>Infants hospitalized years apart are colonized by the same room-sourced microbial strains.</title>
        <authorList>
            <person name="Brooks B."/>
            <person name="Olm M.R."/>
            <person name="Firek B.A."/>
            <person name="Baker R."/>
            <person name="Thomas B.C."/>
            <person name="Morowitz M.J."/>
            <person name="Banfield J.F."/>
        </authorList>
    </citation>
    <scope>NUCLEOTIDE SEQUENCE [LARGE SCALE GENOMIC DNA]</scope>
    <source>
        <strain evidence="2">S2_005_002_R2_29</strain>
    </source>
</reference>
<evidence type="ECO:0000259" key="1">
    <source>
        <dbReference type="PROSITE" id="PS50222"/>
    </source>
</evidence>
<dbReference type="GO" id="GO:0005509">
    <property type="term" value="F:calcium ion binding"/>
    <property type="evidence" value="ECO:0007669"/>
    <property type="project" value="InterPro"/>
</dbReference>
<dbReference type="AlphaFoldDB" id="A0A2W5PRB5"/>